<dbReference type="EMBL" id="JAUNZN010000044">
    <property type="protein sequence ID" value="KAK4806150.1"/>
    <property type="molecule type" value="Genomic_DNA"/>
</dbReference>
<proteinExistence type="predicted"/>
<evidence type="ECO:0000313" key="1">
    <source>
        <dbReference type="EMBL" id="KAK4806147.1"/>
    </source>
</evidence>
<accession>A0AAN7RK68</accession>
<organism evidence="2 3">
    <name type="scientific">Mycteria americana</name>
    <name type="common">Wood stork</name>
    <dbReference type="NCBI Taxonomy" id="33587"/>
    <lineage>
        <taxon>Eukaryota</taxon>
        <taxon>Metazoa</taxon>
        <taxon>Chordata</taxon>
        <taxon>Craniata</taxon>
        <taxon>Vertebrata</taxon>
        <taxon>Euteleostomi</taxon>
        <taxon>Archelosauria</taxon>
        <taxon>Archosauria</taxon>
        <taxon>Dinosauria</taxon>
        <taxon>Saurischia</taxon>
        <taxon>Theropoda</taxon>
        <taxon>Coelurosauria</taxon>
        <taxon>Aves</taxon>
        <taxon>Neognathae</taxon>
        <taxon>Neoaves</taxon>
        <taxon>Aequornithes</taxon>
        <taxon>Ciconiiformes</taxon>
        <taxon>Ciconiidae</taxon>
        <taxon>Mycteria</taxon>
    </lineage>
</organism>
<gene>
    <name evidence="1" type="ORF">QYF61_001070</name>
    <name evidence="2" type="ORF">QYF61_001073</name>
</gene>
<comment type="caution">
    <text evidence="2">The sequence shown here is derived from an EMBL/GenBank/DDBJ whole genome shotgun (WGS) entry which is preliminary data.</text>
</comment>
<keyword evidence="3" id="KW-1185">Reference proteome</keyword>
<protein>
    <submittedName>
        <fullName evidence="2">Uncharacterized protein</fullName>
    </submittedName>
</protein>
<dbReference type="EMBL" id="JAUNZN010000044">
    <property type="protein sequence ID" value="KAK4806147.1"/>
    <property type="molecule type" value="Genomic_DNA"/>
</dbReference>
<reference evidence="2 3" key="1">
    <citation type="journal article" date="2023" name="J. Hered.">
        <title>Chromosome-level genome of the wood stork (Mycteria americana) provides insight into avian chromosome evolution.</title>
        <authorList>
            <person name="Flamio R. Jr."/>
            <person name="Ramstad K.M."/>
        </authorList>
    </citation>
    <scope>NUCLEOTIDE SEQUENCE [LARGE SCALE GENOMIC DNA]</scope>
    <source>
        <strain evidence="2">JAX WOST 10</strain>
    </source>
</reference>
<name>A0AAN7RK68_MYCAM</name>
<evidence type="ECO:0000313" key="2">
    <source>
        <dbReference type="EMBL" id="KAK4806150.1"/>
    </source>
</evidence>
<dbReference type="Proteomes" id="UP001333110">
    <property type="component" value="Unassembled WGS sequence"/>
</dbReference>
<sequence length="441" mass="48434">MRPSKQFLIHQTVHPSNPYLSNLERRMFGRGFTPLVPNMLSIDSGGFSSSCALAFLTPSLHKRAASLYSSQDTCPCFHCLYSSLLLFSLTSRSRLSHAGLFPSLPDFLYLGTESSCALWKVSLKICQLCSAPLSLRTLSQGFLLTNSLNSWEFAFLKFGVLTILLACPISLRTVNSTNPRLPPVLMSLISSLALVTSRSSVASPLVGLSITWLKKLSSMHSRSLPDCLQLAVLLFQQMSGWLKSPSRTRSCEREASCSWRKKASSGQLFTIYPFLDVEGNTSAPPSLPVPSEQPVAIDSCTPVMGFIPPGFSNGNQLEYSGLQTLYIPGSKTLEVDLESLQSPDQLMDGNQGVSVGAILPPVHHHAETQARREEARLSSYSRSHLANPSIVGASVSVQSIIAKVLEYDIEQHSKAQTIKKRFMECIDYSFLTQAIEEFIES</sequence>
<evidence type="ECO:0000313" key="3">
    <source>
        <dbReference type="Proteomes" id="UP001333110"/>
    </source>
</evidence>
<dbReference type="AlphaFoldDB" id="A0AAN7RK68"/>